<evidence type="ECO:0000313" key="8">
    <source>
        <dbReference type="Proteomes" id="UP000304900"/>
    </source>
</evidence>
<dbReference type="InterPro" id="IPR014284">
    <property type="entry name" value="RNA_pol_sigma-70_dom"/>
</dbReference>
<dbReference type="Gene3D" id="1.10.1740.10">
    <property type="match status" value="1"/>
</dbReference>
<dbReference type="SUPFAM" id="SSF88659">
    <property type="entry name" value="Sigma3 and sigma4 domains of RNA polymerase sigma factors"/>
    <property type="match status" value="1"/>
</dbReference>
<dbReference type="EMBL" id="SZVO01000029">
    <property type="protein sequence ID" value="TKT85688.1"/>
    <property type="molecule type" value="Genomic_DNA"/>
</dbReference>
<accession>A0A4U6CS09</accession>
<evidence type="ECO:0000259" key="6">
    <source>
        <dbReference type="Pfam" id="PF08281"/>
    </source>
</evidence>
<protein>
    <submittedName>
        <fullName evidence="7">Sigma-70 family RNA polymerase sigma factor</fullName>
    </submittedName>
</protein>
<evidence type="ECO:0000256" key="3">
    <source>
        <dbReference type="ARBA" id="ARBA00023082"/>
    </source>
</evidence>
<dbReference type="Proteomes" id="UP000304900">
    <property type="component" value="Unassembled WGS sequence"/>
</dbReference>
<evidence type="ECO:0000256" key="2">
    <source>
        <dbReference type="ARBA" id="ARBA00023015"/>
    </source>
</evidence>
<keyword evidence="4" id="KW-0804">Transcription</keyword>
<keyword evidence="2" id="KW-0805">Transcription regulation</keyword>
<feature type="domain" description="RNA polymerase sigma-70 region 2" evidence="5">
    <location>
        <begin position="32"/>
        <end position="99"/>
    </location>
</feature>
<dbReference type="OrthoDB" id="9150024at2"/>
<feature type="domain" description="RNA polymerase sigma factor 70 region 4 type 2" evidence="6">
    <location>
        <begin position="136"/>
        <end position="181"/>
    </location>
</feature>
<dbReference type="GO" id="GO:0006352">
    <property type="term" value="P:DNA-templated transcription initiation"/>
    <property type="evidence" value="ECO:0007669"/>
    <property type="project" value="InterPro"/>
</dbReference>
<dbReference type="InterPro" id="IPR036388">
    <property type="entry name" value="WH-like_DNA-bd_sf"/>
</dbReference>
<keyword evidence="8" id="KW-1185">Reference proteome</keyword>
<evidence type="ECO:0000313" key="7">
    <source>
        <dbReference type="EMBL" id="TKT85688.1"/>
    </source>
</evidence>
<comment type="similarity">
    <text evidence="1">Belongs to the sigma-70 factor family. ECF subfamily.</text>
</comment>
<dbReference type="GO" id="GO:0016987">
    <property type="term" value="F:sigma factor activity"/>
    <property type="evidence" value="ECO:0007669"/>
    <property type="project" value="UniProtKB-KW"/>
</dbReference>
<dbReference type="GO" id="GO:0003677">
    <property type="term" value="F:DNA binding"/>
    <property type="evidence" value="ECO:0007669"/>
    <property type="project" value="InterPro"/>
</dbReference>
<dbReference type="CDD" id="cd06171">
    <property type="entry name" value="Sigma70_r4"/>
    <property type="match status" value="1"/>
</dbReference>
<dbReference type="Gene3D" id="1.10.10.10">
    <property type="entry name" value="Winged helix-like DNA-binding domain superfamily/Winged helix DNA-binding domain"/>
    <property type="match status" value="1"/>
</dbReference>
<evidence type="ECO:0000256" key="1">
    <source>
        <dbReference type="ARBA" id="ARBA00010641"/>
    </source>
</evidence>
<dbReference type="InterPro" id="IPR013249">
    <property type="entry name" value="RNA_pol_sigma70_r4_t2"/>
</dbReference>
<dbReference type="AlphaFoldDB" id="A0A4U6CS09"/>
<sequence length="202" mass="23944">MCVKQTEYLHDTYLSERWTQFCAGDKTAFSDLVDHNFNSLYHYGTRFSPDKDLIKDCIQDLFLEIWEKREKLDHIISIKPYLFQSLRNNLISRLKKQSRFSGLSANEEQFSNDSTAELKWIKDETDALNSSRLVNGIELLPKRQREALYLKYYEDLSHEEIASIMGLQRQAVANYLHYGILKLREYWKCKTILLTMIIDLMI</sequence>
<organism evidence="7 8">
    <name type="scientific">Dyadobacter frigoris</name>
    <dbReference type="NCBI Taxonomy" id="2576211"/>
    <lineage>
        <taxon>Bacteria</taxon>
        <taxon>Pseudomonadati</taxon>
        <taxon>Bacteroidota</taxon>
        <taxon>Cytophagia</taxon>
        <taxon>Cytophagales</taxon>
        <taxon>Spirosomataceae</taxon>
        <taxon>Dyadobacter</taxon>
    </lineage>
</organism>
<reference evidence="7 8" key="1">
    <citation type="submission" date="2019-05" db="EMBL/GenBank/DDBJ databases">
        <title>Dyadobacter AR-3-8 sp. nov., isolated from arctic soil.</title>
        <authorList>
            <person name="Chaudhary D.K."/>
        </authorList>
    </citation>
    <scope>NUCLEOTIDE SEQUENCE [LARGE SCALE GENOMIC DNA]</scope>
    <source>
        <strain evidence="7 8">AR-3-8</strain>
    </source>
</reference>
<dbReference type="InterPro" id="IPR039425">
    <property type="entry name" value="RNA_pol_sigma-70-like"/>
</dbReference>
<dbReference type="Pfam" id="PF08281">
    <property type="entry name" value="Sigma70_r4_2"/>
    <property type="match status" value="1"/>
</dbReference>
<dbReference type="InterPro" id="IPR013324">
    <property type="entry name" value="RNA_pol_sigma_r3/r4-like"/>
</dbReference>
<dbReference type="InterPro" id="IPR013325">
    <property type="entry name" value="RNA_pol_sigma_r2"/>
</dbReference>
<dbReference type="PANTHER" id="PTHR43133:SF46">
    <property type="entry name" value="RNA POLYMERASE SIGMA-70 FACTOR ECF SUBFAMILY"/>
    <property type="match status" value="1"/>
</dbReference>
<dbReference type="InterPro" id="IPR007627">
    <property type="entry name" value="RNA_pol_sigma70_r2"/>
</dbReference>
<proteinExistence type="inferred from homology"/>
<gene>
    <name evidence="7" type="ORF">FDK13_33540</name>
</gene>
<evidence type="ECO:0000259" key="5">
    <source>
        <dbReference type="Pfam" id="PF04542"/>
    </source>
</evidence>
<dbReference type="NCBIfam" id="TIGR02937">
    <property type="entry name" value="sigma70-ECF"/>
    <property type="match status" value="1"/>
</dbReference>
<dbReference type="Pfam" id="PF04542">
    <property type="entry name" value="Sigma70_r2"/>
    <property type="match status" value="1"/>
</dbReference>
<dbReference type="PANTHER" id="PTHR43133">
    <property type="entry name" value="RNA POLYMERASE ECF-TYPE SIGMA FACTO"/>
    <property type="match status" value="1"/>
</dbReference>
<comment type="caution">
    <text evidence="7">The sequence shown here is derived from an EMBL/GenBank/DDBJ whole genome shotgun (WGS) entry which is preliminary data.</text>
</comment>
<dbReference type="SUPFAM" id="SSF88946">
    <property type="entry name" value="Sigma2 domain of RNA polymerase sigma factors"/>
    <property type="match status" value="1"/>
</dbReference>
<name>A0A4U6CS09_9BACT</name>
<keyword evidence="3" id="KW-0731">Sigma factor</keyword>
<evidence type="ECO:0000256" key="4">
    <source>
        <dbReference type="ARBA" id="ARBA00023163"/>
    </source>
</evidence>